<keyword evidence="10 14" id="KW-0239">DNA-directed DNA polymerase</keyword>
<accession>A0AAN0RBZ6</accession>
<dbReference type="NCBIfam" id="NF002751">
    <property type="entry name" value="PRK02794.1"/>
    <property type="match status" value="1"/>
</dbReference>
<dbReference type="Gene3D" id="3.30.70.270">
    <property type="match status" value="1"/>
</dbReference>
<dbReference type="PANTHER" id="PTHR11076:SF33">
    <property type="entry name" value="DNA POLYMERASE KAPPA"/>
    <property type="match status" value="1"/>
</dbReference>
<keyword evidence="11 14" id="KW-0234">DNA repair</keyword>
<dbReference type="NCBIfam" id="NF002677">
    <property type="entry name" value="PRK02406.1"/>
    <property type="match status" value="1"/>
</dbReference>
<dbReference type="Gene3D" id="3.40.1170.60">
    <property type="match status" value="1"/>
</dbReference>
<comment type="catalytic activity">
    <reaction evidence="13 14">
        <text>DNA(n) + a 2'-deoxyribonucleoside 5'-triphosphate = DNA(n+1) + diphosphate</text>
        <dbReference type="Rhea" id="RHEA:22508"/>
        <dbReference type="Rhea" id="RHEA-COMP:17339"/>
        <dbReference type="Rhea" id="RHEA-COMP:17340"/>
        <dbReference type="ChEBI" id="CHEBI:33019"/>
        <dbReference type="ChEBI" id="CHEBI:61560"/>
        <dbReference type="ChEBI" id="CHEBI:173112"/>
        <dbReference type="EC" id="2.7.7.7"/>
    </reaction>
</comment>
<evidence type="ECO:0000256" key="7">
    <source>
        <dbReference type="ARBA" id="ARBA00022723"/>
    </source>
</evidence>
<dbReference type="HAMAP" id="MF_01113">
    <property type="entry name" value="DNApol_IV"/>
    <property type="match status" value="1"/>
</dbReference>
<evidence type="ECO:0000256" key="1">
    <source>
        <dbReference type="ARBA" id="ARBA00010945"/>
    </source>
</evidence>
<dbReference type="PANTHER" id="PTHR11076">
    <property type="entry name" value="DNA REPAIR POLYMERASE UMUC / TRANSFERASE FAMILY MEMBER"/>
    <property type="match status" value="1"/>
</dbReference>
<dbReference type="EC" id="2.7.7.7" evidence="14"/>
<dbReference type="GO" id="GO:0003684">
    <property type="term" value="F:damaged DNA binding"/>
    <property type="evidence" value="ECO:0007669"/>
    <property type="project" value="InterPro"/>
</dbReference>
<dbReference type="Gene3D" id="3.30.1490.100">
    <property type="entry name" value="DNA polymerase, Y-family, little finger domain"/>
    <property type="match status" value="1"/>
</dbReference>
<evidence type="ECO:0000313" key="17">
    <source>
        <dbReference type="Proteomes" id="UP000019438"/>
    </source>
</evidence>
<comment type="function">
    <text evidence="12 14">Poorly processive, error-prone DNA polymerase involved in untargeted mutagenesis. Copies undamaged DNA at stalled replication forks, which arise in vivo from mismatched or misaligned primer ends. These misaligned primers can be extended by PolIV. Exhibits no 3'-5' exonuclease (proofreading) activity. May be involved in translesional synthesis, in conjunction with the beta clamp from PolIII.</text>
</comment>
<dbReference type="CDD" id="cd03586">
    <property type="entry name" value="PolY_Pol_IV_kappa"/>
    <property type="match status" value="1"/>
</dbReference>
<keyword evidence="9 14" id="KW-0460">Magnesium</keyword>
<dbReference type="InterPro" id="IPR043502">
    <property type="entry name" value="DNA/RNA_pol_sf"/>
</dbReference>
<comment type="subcellular location">
    <subcellularLocation>
        <location evidence="14">Cytoplasm</location>
    </subcellularLocation>
</comment>
<reference evidence="17" key="1">
    <citation type="submission" date="2012-06" db="EMBL/GenBank/DDBJ databases">
        <title>Genome analysis of multiple Granulibacter bethesdensis isolates demonstrates substantial genome diversity.</title>
        <authorList>
            <person name="Greenberg D.E."/>
            <person name="Porcella S.F."/>
            <person name="Zarember K."/>
            <person name="Zelazny A.M."/>
            <person name="Bruno D."/>
            <person name="Martens C."/>
            <person name="Barbian K.D."/>
            <person name="Jaske E."/>
            <person name="Holland S.M."/>
        </authorList>
    </citation>
    <scope>NUCLEOTIDE SEQUENCE [LARGE SCALE GENOMIC DNA]</scope>
    <source>
        <strain evidence="17">CGDNIH3</strain>
    </source>
</reference>
<feature type="domain" description="UmuC" evidence="15">
    <location>
        <begin position="70"/>
        <end position="249"/>
    </location>
</feature>
<comment type="cofactor">
    <cofactor evidence="14">
        <name>Mg(2+)</name>
        <dbReference type="ChEBI" id="CHEBI:18420"/>
    </cofactor>
    <text evidence="14">Binds 2 magnesium ions per subunit.</text>
</comment>
<dbReference type="Gene3D" id="1.10.150.20">
    <property type="entry name" value="5' to 3' exonuclease, C-terminal subdomain"/>
    <property type="match status" value="1"/>
</dbReference>
<keyword evidence="6 14" id="KW-0235">DNA replication</keyword>
<dbReference type="EMBL" id="CP003181">
    <property type="protein sequence ID" value="AHJ61966.1"/>
    <property type="molecule type" value="Genomic_DNA"/>
</dbReference>
<keyword evidence="4 14" id="KW-0808">Transferase</keyword>
<dbReference type="InterPro" id="IPR022880">
    <property type="entry name" value="DNApol_IV"/>
</dbReference>
<dbReference type="GO" id="GO:0042276">
    <property type="term" value="P:error-prone translesion synthesis"/>
    <property type="evidence" value="ECO:0007669"/>
    <property type="project" value="TreeGrafter"/>
</dbReference>
<keyword evidence="14" id="KW-0963">Cytoplasm</keyword>
<comment type="subunit">
    <text evidence="2 14">Monomer.</text>
</comment>
<dbReference type="SUPFAM" id="SSF100879">
    <property type="entry name" value="Lesion bypass DNA polymerase (Y-family), little finger domain"/>
    <property type="match status" value="1"/>
</dbReference>
<evidence type="ECO:0000256" key="5">
    <source>
        <dbReference type="ARBA" id="ARBA00022695"/>
    </source>
</evidence>
<dbReference type="GO" id="GO:0009432">
    <property type="term" value="P:SOS response"/>
    <property type="evidence" value="ECO:0007669"/>
    <property type="project" value="TreeGrafter"/>
</dbReference>
<proteinExistence type="inferred from homology"/>
<dbReference type="AlphaFoldDB" id="A0AAN0RBZ6"/>
<dbReference type="FunFam" id="3.30.1490.100:FF:000004">
    <property type="entry name" value="DNA polymerase IV"/>
    <property type="match status" value="1"/>
</dbReference>
<dbReference type="InterPro" id="IPR036775">
    <property type="entry name" value="DNA_pol_Y-fam_lit_finger_sf"/>
</dbReference>
<dbReference type="Proteomes" id="UP000019438">
    <property type="component" value="Chromosome"/>
</dbReference>
<sequence length="458" mass="49699">MRYARAEKPPRRQLRRARCGMVMACARASAGMTVTETSLCRDCLAAPEGSRCACGSRRIVRHPQLHQLTVAHVDCDAFYASVEKHDRPELAAKPVLVGGGKRGVVAAACYIARMQGVRSAMPMFQALKACPDAVVLPPDFPKYRAAAHRIREMMLALTPLVQPLSIDEAALDLSGTEALHGMSPARVLARFAQQVEAALGVTVSIGLAANRLMAKIAAGRDKPRGFSVIGADAAQILASEPVRLLPGIGAAQASRLAAQGIVLLGQLQALDDREARRRLGDDGPALVRRARGEDSRRISPEHDTKSISAETTFEADISDRETLERHLWRMAEKLARRLREQDLAASGIVLKLKTAGFTQRTRSRRLHRPTGLPETLFESARNLLEKETDGTCFRLIGLGAAPLVSAALADPGDLMDQTSTRRAAARKALDQLRDKFGDRVIQHGRGMILPPPVPGRRS</sequence>
<feature type="site" description="Substrate discrimination" evidence="14">
    <location>
        <position position="79"/>
    </location>
</feature>
<dbReference type="SUPFAM" id="SSF56672">
    <property type="entry name" value="DNA/RNA polymerases"/>
    <property type="match status" value="1"/>
</dbReference>
<keyword evidence="3 14" id="KW-0515">Mutator protein</keyword>
<keyword evidence="5 14" id="KW-0548">Nucleotidyltransferase</keyword>
<evidence type="ECO:0000313" key="16">
    <source>
        <dbReference type="EMBL" id="AHJ61966.1"/>
    </source>
</evidence>
<dbReference type="GO" id="GO:0005829">
    <property type="term" value="C:cytosol"/>
    <property type="evidence" value="ECO:0007669"/>
    <property type="project" value="TreeGrafter"/>
</dbReference>
<dbReference type="GO" id="GO:0006261">
    <property type="term" value="P:DNA-templated DNA replication"/>
    <property type="evidence" value="ECO:0007669"/>
    <property type="project" value="UniProtKB-UniRule"/>
</dbReference>
<dbReference type="InterPro" id="IPR050116">
    <property type="entry name" value="DNA_polymerase-Y"/>
</dbReference>
<keyword evidence="7 14" id="KW-0479">Metal-binding</keyword>
<evidence type="ECO:0000256" key="9">
    <source>
        <dbReference type="ARBA" id="ARBA00022842"/>
    </source>
</evidence>
<evidence type="ECO:0000256" key="12">
    <source>
        <dbReference type="ARBA" id="ARBA00025589"/>
    </source>
</evidence>
<dbReference type="InterPro" id="IPR043128">
    <property type="entry name" value="Rev_trsase/Diguanyl_cyclase"/>
</dbReference>
<evidence type="ECO:0000256" key="6">
    <source>
        <dbReference type="ARBA" id="ARBA00022705"/>
    </source>
</evidence>
<dbReference type="Pfam" id="PF00817">
    <property type="entry name" value="IMS"/>
    <property type="match status" value="1"/>
</dbReference>
<protein>
    <recommendedName>
        <fullName evidence="14">DNA polymerase IV</fullName>
        <shortName evidence="14">Pol IV</shortName>
        <ecNumber evidence="14">2.7.7.7</ecNumber>
    </recommendedName>
</protein>
<evidence type="ECO:0000256" key="14">
    <source>
        <dbReference type="HAMAP-Rule" id="MF_01113"/>
    </source>
</evidence>
<evidence type="ECO:0000256" key="2">
    <source>
        <dbReference type="ARBA" id="ARBA00011245"/>
    </source>
</evidence>
<feature type="binding site" evidence="14">
    <location>
        <position position="167"/>
    </location>
    <ligand>
        <name>Mg(2+)</name>
        <dbReference type="ChEBI" id="CHEBI:18420"/>
    </ligand>
</feature>
<evidence type="ECO:0000256" key="4">
    <source>
        <dbReference type="ARBA" id="ARBA00022679"/>
    </source>
</evidence>
<dbReference type="InterPro" id="IPR017961">
    <property type="entry name" value="DNA_pol_Y-fam_little_finger"/>
</dbReference>
<evidence type="ECO:0000256" key="13">
    <source>
        <dbReference type="ARBA" id="ARBA00049244"/>
    </source>
</evidence>
<evidence type="ECO:0000259" key="15">
    <source>
        <dbReference type="PROSITE" id="PS50173"/>
    </source>
</evidence>
<evidence type="ECO:0000256" key="11">
    <source>
        <dbReference type="ARBA" id="ARBA00023204"/>
    </source>
</evidence>
<feature type="active site" evidence="14">
    <location>
        <position position="168"/>
    </location>
</feature>
<name>A0AAN0RBZ6_9PROT</name>
<comment type="similarity">
    <text evidence="1 14">Belongs to the DNA polymerase type-Y family.</text>
</comment>
<dbReference type="PROSITE" id="PS50173">
    <property type="entry name" value="UMUC"/>
    <property type="match status" value="1"/>
</dbReference>
<feature type="binding site" evidence="14">
    <location>
        <position position="74"/>
    </location>
    <ligand>
        <name>Mg(2+)</name>
        <dbReference type="ChEBI" id="CHEBI:18420"/>
    </ligand>
</feature>
<dbReference type="KEGG" id="gbc:GbCGDNIH3_0216"/>
<evidence type="ECO:0000256" key="10">
    <source>
        <dbReference type="ARBA" id="ARBA00022932"/>
    </source>
</evidence>
<dbReference type="GO" id="GO:0006281">
    <property type="term" value="P:DNA repair"/>
    <property type="evidence" value="ECO:0007669"/>
    <property type="project" value="UniProtKB-UniRule"/>
</dbReference>
<dbReference type="InterPro" id="IPR001126">
    <property type="entry name" value="UmuC"/>
</dbReference>
<organism evidence="16 17">
    <name type="scientific">Granulibacter bethesdensis</name>
    <dbReference type="NCBI Taxonomy" id="364410"/>
    <lineage>
        <taxon>Bacteria</taxon>
        <taxon>Pseudomonadati</taxon>
        <taxon>Pseudomonadota</taxon>
        <taxon>Alphaproteobacteria</taxon>
        <taxon>Acetobacterales</taxon>
        <taxon>Acetobacteraceae</taxon>
        <taxon>Granulibacter</taxon>
    </lineage>
</organism>
<evidence type="ECO:0000256" key="8">
    <source>
        <dbReference type="ARBA" id="ARBA00022763"/>
    </source>
</evidence>
<dbReference type="Pfam" id="PF11799">
    <property type="entry name" value="IMS_C"/>
    <property type="match status" value="1"/>
</dbReference>
<dbReference type="GO" id="GO:0003887">
    <property type="term" value="F:DNA-directed DNA polymerase activity"/>
    <property type="evidence" value="ECO:0007669"/>
    <property type="project" value="UniProtKB-UniRule"/>
</dbReference>
<keyword evidence="8 14" id="KW-0227">DNA damage</keyword>
<keyword evidence="14" id="KW-0238">DNA-binding</keyword>
<evidence type="ECO:0000256" key="3">
    <source>
        <dbReference type="ARBA" id="ARBA00022457"/>
    </source>
</evidence>
<gene>
    <name evidence="14" type="primary">dinB</name>
    <name evidence="16" type="ORF">GbCGDNIH3_0216</name>
</gene>
<dbReference type="GO" id="GO:0000287">
    <property type="term" value="F:magnesium ion binding"/>
    <property type="evidence" value="ECO:0007669"/>
    <property type="project" value="UniProtKB-UniRule"/>
</dbReference>